<organism evidence="2 3">
    <name type="scientific">Borrelia turcica IST7</name>
    <dbReference type="NCBI Taxonomy" id="1104446"/>
    <lineage>
        <taxon>Bacteria</taxon>
        <taxon>Pseudomonadati</taxon>
        <taxon>Spirochaetota</taxon>
        <taxon>Spirochaetia</taxon>
        <taxon>Spirochaetales</taxon>
        <taxon>Borreliaceae</taxon>
        <taxon>Borrelia</taxon>
    </lineage>
</organism>
<keyword evidence="1" id="KW-0472">Membrane</keyword>
<feature type="transmembrane region" description="Helical" evidence="1">
    <location>
        <begin position="233"/>
        <end position="252"/>
    </location>
</feature>
<feature type="transmembrane region" description="Helical" evidence="1">
    <location>
        <begin position="81"/>
        <end position="99"/>
    </location>
</feature>
<feature type="transmembrane region" description="Helical" evidence="1">
    <location>
        <begin position="120"/>
        <end position="136"/>
    </location>
</feature>
<dbReference type="RefSeq" id="WP_120104526.1">
    <property type="nucleotide sequence ID" value="NZ_CP028884.1"/>
</dbReference>
<dbReference type="AlphaFoldDB" id="A0A386PLZ8"/>
<protein>
    <submittedName>
        <fullName evidence="2">DUF368 domain-containing protein</fullName>
    </submittedName>
</protein>
<feature type="transmembrane region" description="Helical" evidence="1">
    <location>
        <begin position="259"/>
        <end position="277"/>
    </location>
</feature>
<feature type="transmembrane region" description="Helical" evidence="1">
    <location>
        <begin position="6"/>
        <end position="31"/>
    </location>
</feature>
<dbReference type="KEGG" id="btur:DB313_03985"/>
<dbReference type="OrthoDB" id="9793746at2"/>
<dbReference type="PANTHER" id="PTHR37308">
    <property type="entry name" value="INTEGRAL MEMBRANE PROTEIN"/>
    <property type="match status" value="1"/>
</dbReference>
<reference evidence="2 3" key="1">
    <citation type="journal article" date="2018" name="Infect. Genet. Evol.">
        <title>Genome-wide analysis of Borrelia turcica and 'Candidatus Borrelia tachyglossi' shows relapsing fever-like genomes with unique genomic links to Lyme disease Borrelia.</title>
        <authorList>
            <person name="Gofton A.W."/>
            <person name="Margos G."/>
            <person name="Fingerle V."/>
            <person name="Hepner S."/>
            <person name="Loh S.M."/>
            <person name="Ryan U."/>
            <person name="Irwin P."/>
            <person name="Oskam C.L."/>
        </authorList>
    </citation>
    <scope>NUCLEOTIDE SEQUENCE [LARGE SCALE GENOMIC DNA]</scope>
    <source>
        <strain evidence="2 3">IST7</strain>
    </source>
</reference>
<keyword evidence="1" id="KW-0812">Transmembrane</keyword>
<accession>A0A386PLZ8</accession>
<proteinExistence type="predicted"/>
<dbReference type="InterPro" id="IPR007163">
    <property type="entry name" value="VCA0040-like"/>
</dbReference>
<dbReference type="PANTHER" id="PTHR37308:SF1">
    <property type="entry name" value="POLYPRENYL-PHOSPHATE TRANSPORTER"/>
    <property type="match status" value="1"/>
</dbReference>
<sequence length="286" mass="31392">MLSVYIKGLLIGIANIIPGVSGGTLALILGIYYKIIYSCSSLIKVRDSKNITFLATLSLGILTSIIILSKVLKSYILDGGIREACLTMFFIGLIIGSIFNIKKEIKIKEITNKDNNTMKYYLFLIGFLSILSLLFIRSYNLSFDISKYQDTKSIEYYLLITSSGLISGSAMILPGISGSLLLLSLGTYKEIISIVSHLDIKLCIIFGISTIIGTGITILIIKKTIDKHLVKFLYLSSGLISGSILQMLFSITNLNLKPSLIFLIGSFILFIAGLQISKMLENIKGN</sequence>
<dbReference type="Proteomes" id="UP000275571">
    <property type="component" value="Chromosome"/>
</dbReference>
<feature type="transmembrane region" description="Helical" evidence="1">
    <location>
        <begin position="51"/>
        <end position="69"/>
    </location>
</feature>
<keyword evidence="3" id="KW-1185">Reference proteome</keyword>
<dbReference type="Pfam" id="PF04018">
    <property type="entry name" value="VCA0040-like"/>
    <property type="match status" value="1"/>
</dbReference>
<evidence type="ECO:0000313" key="3">
    <source>
        <dbReference type="Proteomes" id="UP000275571"/>
    </source>
</evidence>
<feature type="transmembrane region" description="Helical" evidence="1">
    <location>
        <begin position="202"/>
        <end position="221"/>
    </location>
</feature>
<dbReference type="EMBL" id="CP028884">
    <property type="protein sequence ID" value="AYE36606.1"/>
    <property type="molecule type" value="Genomic_DNA"/>
</dbReference>
<gene>
    <name evidence="2" type="ORF">DB313_03985</name>
</gene>
<feature type="transmembrane region" description="Helical" evidence="1">
    <location>
        <begin position="156"/>
        <end position="182"/>
    </location>
</feature>
<name>A0A386PLZ8_9SPIR</name>
<keyword evidence="1" id="KW-1133">Transmembrane helix</keyword>
<evidence type="ECO:0000313" key="2">
    <source>
        <dbReference type="EMBL" id="AYE36606.1"/>
    </source>
</evidence>
<evidence type="ECO:0000256" key="1">
    <source>
        <dbReference type="SAM" id="Phobius"/>
    </source>
</evidence>